<comment type="caution">
    <text evidence="1">The sequence shown here is derived from an EMBL/GenBank/DDBJ whole genome shotgun (WGS) entry which is preliminary data.</text>
</comment>
<accession>A0A917C8C9</accession>
<dbReference type="AlphaFoldDB" id="A0A917C8C9"/>
<proteinExistence type="predicted"/>
<gene>
    <name evidence="1" type="ORF">GCM10011332_29440</name>
</gene>
<sequence length="100" mass="11266">MDTRKLYANLKSLGTVETADEYSNMFGYGGSTIRSQWAKDTSPDLSAWVRLWFSLNSIADDTEGVIKTTHNSERDAYLQGLEELHVIQSKIWKHIAALAT</sequence>
<dbReference type="RefSeq" id="WP_188666625.1">
    <property type="nucleotide sequence ID" value="NZ_BMHV01000028.1"/>
</dbReference>
<keyword evidence="2" id="KW-1185">Reference proteome</keyword>
<reference evidence="1" key="1">
    <citation type="journal article" date="2014" name="Int. J. Syst. Evol. Microbiol.">
        <title>Complete genome sequence of Corynebacterium casei LMG S-19264T (=DSM 44701T), isolated from a smear-ripened cheese.</title>
        <authorList>
            <consortium name="US DOE Joint Genome Institute (JGI-PGF)"/>
            <person name="Walter F."/>
            <person name="Albersmeier A."/>
            <person name="Kalinowski J."/>
            <person name="Ruckert C."/>
        </authorList>
    </citation>
    <scope>NUCLEOTIDE SEQUENCE</scope>
    <source>
        <strain evidence="1">CGMCC 1.15254</strain>
    </source>
</reference>
<evidence type="ECO:0000313" key="2">
    <source>
        <dbReference type="Proteomes" id="UP000632498"/>
    </source>
</evidence>
<organism evidence="1 2">
    <name type="scientific">Terasakiella brassicae</name>
    <dbReference type="NCBI Taxonomy" id="1634917"/>
    <lineage>
        <taxon>Bacteria</taxon>
        <taxon>Pseudomonadati</taxon>
        <taxon>Pseudomonadota</taxon>
        <taxon>Alphaproteobacteria</taxon>
        <taxon>Rhodospirillales</taxon>
        <taxon>Terasakiellaceae</taxon>
        <taxon>Terasakiella</taxon>
    </lineage>
</organism>
<dbReference type="Proteomes" id="UP000632498">
    <property type="component" value="Unassembled WGS sequence"/>
</dbReference>
<dbReference type="EMBL" id="BMHV01000028">
    <property type="protein sequence ID" value="GGF73481.1"/>
    <property type="molecule type" value="Genomic_DNA"/>
</dbReference>
<protein>
    <submittedName>
        <fullName evidence="1">Uncharacterized protein</fullName>
    </submittedName>
</protein>
<reference evidence="1" key="2">
    <citation type="submission" date="2020-09" db="EMBL/GenBank/DDBJ databases">
        <authorList>
            <person name="Sun Q."/>
            <person name="Zhou Y."/>
        </authorList>
    </citation>
    <scope>NUCLEOTIDE SEQUENCE</scope>
    <source>
        <strain evidence="1">CGMCC 1.15254</strain>
    </source>
</reference>
<name>A0A917C8C9_9PROT</name>
<evidence type="ECO:0000313" key="1">
    <source>
        <dbReference type="EMBL" id="GGF73481.1"/>
    </source>
</evidence>